<comment type="similarity">
    <text evidence="1">Belongs to the AB hydrolase superfamily. Lipase family.</text>
</comment>
<dbReference type="PIRSF" id="PIRSF000862">
    <property type="entry name" value="Steryl_ester_lip"/>
    <property type="match status" value="1"/>
</dbReference>
<organism evidence="9 10">
    <name type="scientific">Mycetomoellerius zeteki</name>
    <dbReference type="NCBI Taxonomy" id="64791"/>
    <lineage>
        <taxon>Eukaryota</taxon>
        <taxon>Metazoa</taxon>
        <taxon>Ecdysozoa</taxon>
        <taxon>Arthropoda</taxon>
        <taxon>Hexapoda</taxon>
        <taxon>Insecta</taxon>
        <taxon>Pterygota</taxon>
        <taxon>Neoptera</taxon>
        <taxon>Endopterygota</taxon>
        <taxon>Hymenoptera</taxon>
        <taxon>Apocrita</taxon>
        <taxon>Aculeata</taxon>
        <taxon>Formicoidea</taxon>
        <taxon>Formicidae</taxon>
        <taxon>Myrmicinae</taxon>
        <taxon>Mycetomoellerius</taxon>
    </lineage>
</organism>
<accession>A0A151X8H0</accession>
<evidence type="ECO:0000313" key="9">
    <source>
        <dbReference type="EMBL" id="KYQ56662.1"/>
    </source>
</evidence>
<keyword evidence="3" id="KW-0378">Hydrolase</keyword>
<evidence type="ECO:0000256" key="6">
    <source>
        <dbReference type="ARBA" id="ARBA00023180"/>
    </source>
</evidence>
<dbReference type="InterPro" id="IPR006693">
    <property type="entry name" value="AB_hydrolase_lipase"/>
</dbReference>
<reference evidence="9 10" key="1">
    <citation type="submission" date="2015-09" db="EMBL/GenBank/DDBJ databases">
        <title>Trachymyrmex zeteki WGS genome.</title>
        <authorList>
            <person name="Nygaard S."/>
            <person name="Hu H."/>
            <person name="Boomsma J."/>
            <person name="Zhang G."/>
        </authorList>
    </citation>
    <scope>NUCLEOTIDE SEQUENCE [LARGE SCALE GENOMIC DNA]</scope>
    <source>
        <strain evidence="9">Tzet28-1</strain>
        <tissue evidence="9">Whole body</tissue>
    </source>
</reference>
<evidence type="ECO:0000256" key="5">
    <source>
        <dbReference type="ARBA" id="ARBA00023098"/>
    </source>
</evidence>
<dbReference type="EMBL" id="KQ982409">
    <property type="protein sequence ID" value="KYQ56662.1"/>
    <property type="molecule type" value="Genomic_DNA"/>
</dbReference>
<keyword evidence="2" id="KW-0732">Signal</keyword>
<evidence type="ECO:0000259" key="8">
    <source>
        <dbReference type="Pfam" id="PF04083"/>
    </source>
</evidence>
<dbReference type="InterPro" id="IPR025483">
    <property type="entry name" value="Lipase_euk"/>
</dbReference>
<protein>
    <submittedName>
        <fullName evidence="9">Lipase 3</fullName>
    </submittedName>
</protein>
<proteinExistence type="inferred from homology"/>
<sequence>MIRKAGFPAEIHVVQTEDGYLLTLYRIPRKNDARKNGSPVLLQHALLSSCADFLILGKDKGLAFILANYGYDVWLGNFRGNTHSRAHIFLSPLNSKFWNFSFHEMGIYDIPAMILYITKMTSQPLHAYIGHSLGSTASYVMAAERPEFARMVRIIISLAPAAIVKRTTTPLRFIASLLVNNQELLQLLGINEILPQSSISFAKPICDIDPELCANVIFLFCGYDREQLNITLLPIFLSHSPAGTSLKMLIHLYQIVNSGKFSQYDYGRAKNLQIYNTSEPPNYNLANITTPFALFYAENDPIVTILDAKEFISLLPNIVDEYAVPFPKFNHLDFVLATDAPRLVYNRLLKVLKIGS</sequence>
<feature type="active site" description="Charge relay system" evidence="7">
    <location>
        <position position="300"/>
    </location>
</feature>
<dbReference type="GO" id="GO:0016042">
    <property type="term" value="P:lipid catabolic process"/>
    <property type="evidence" value="ECO:0007669"/>
    <property type="project" value="UniProtKB-KW"/>
</dbReference>
<dbReference type="Pfam" id="PF04083">
    <property type="entry name" value="Abhydro_lipase"/>
    <property type="match status" value="1"/>
</dbReference>
<dbReference type="InterPro" id="IPR029058">
    <property type="entry name" value="AB_hydrolase_fold"/>
</dbReference>
<dbReference type="GO" id="GO:0016788">
    <property type="term" value="F:hydrolase activity, acting on ester bonds"/>
    <property type="evidence" value="ECO:0007669"/>
    <property type="project" value="InterPro"/>
</dbReference>
<dbReference type="SUPFAM" id="SSF53474">
    <property type="entry name" value="alpha/beta-Hydrolases"/>
    <property type="match status" value="1"/>
</dbReference>
<dbReference type="AlphaFoldDB" id="A0A151X8H0"/>
<feature type="active site" description="Nucleophile" evidence="7">
    <location>
        <position position="132"/>
    </location>
</feature>
<keyword evidence="6" id="KW-0325">Glycoprotein</keyword>
<evidence type="ECO:0000256" key="2">
    <source>
        <dbReference type="ARBA" id="ARBA00022729"/>
    </source>
</evidence>
<dbReference type="Proteomes" id="UP000075809">
    <property type="component" value="Unassembled WGS sequence"/>
</dbReference>
<evidence type="ECO:0000256" key="7">
    <source>
        <dbReference type="PIRSR" id="PIRSR000862-1"/>
    </source>
</evidence>
<dbReference type="STRING" id="64791.A0A151X8H0"/>
<dbReference type="PANTHER" id="PTHR11005">
    <property type="entry name" value="LYSOSOMAL ACID LIPASE-RELATED"/>
    <property type="match status" value="1"/>
</dbReference>
<evidence type="ECO:0000256" key="4">
    <source>
        <dbReference type="ARBA" id="ARBA00022963"/>
    </source>
</evidence>
<dbReference type="Gene3D" id="3.40.50.1820">
    <property type="entry name" value="alpha/beta hydrolase"/>
    <property type="match status" value="1"/>
</dbReference>
<feature type="domain" description="Partial AB-hydrolase lipase" evidence="8">
    <location>
        <begin position="1"/>
        <end position="55"/>
    </location>
</feature>
<keyword evidence="10" id="KW-1185">Reference proteome</keyword>
<keyword evidence="5" id="KW-0443">Lipid metabolism</keyword>
<evidence type="ECO:0000256" key="3">
    <source>
        <dbReference type="ARBA" id="ARBA00022801"/>
    </source>
</evidence>
<name>A0A151X8H0_9HYME</name>
<evidence type="ECO:0000313" key="10">
    <source>
        <dbReference type="Proteomes" id="UP000075809"/>
    </source>
</evidence>
<gene>
    <name evidence="9" type="ORF">ALC60_04261</name>
</gene>
<keyword evidence="4" id="KW-0442">Lipid degradation</keyword>
<evidence type="ECO:0000256" key="1">
    <source>
        <dbReference type="ARBA" id="ARBA00010701"/>
    </source>
</evidence>
<dbReference type="FunFam" id="3.40.50.1820:FF:000057">
    <property type="entry name" value="Lipase"/>
    <property type="match status" value="1"/>
</dbReference>
<feature type="active site" description="Charge relay system" evidence="7">
    <location>
        <position position="331"/>
    </location>
</feature>